<dbReference type="EMBL" id="FPHJ01000055">
    <property type="protein sequence ID" value="SFV67169.1"/>
    <property type="molecule type" value="Genomic_DNA"/>
</dbReference>
<evidence type="ECO:0000256" key="1">
    <source>
        <dbReference type="ARBA" id="ARBA00022448"/>
    </source>
</evidence>
<evidence type="ECO:0000256" key="4">
    <source>
        <dbReference type="ARBA" id="ARBA00022982"/>
    </source>
</evidence>
<dbReference type="GO" id="GO:0009055">
    <property type="term" value="F:electron transfer activity"/>
    <property type="evidence" value="ECO:0007669"/>
    <property type="project" value="InterPro"/>
</dbReference>
<dbReference type="GO" id="GO:0005506">
    <property type="term" value="F:iron ion binding"/>
    <property type="evidence" value="ECO:0007669"/>
    <property type="project" value="InterPro"/>
</dbReference>
<evidence type="ECO:0000313" key="7">
    <source>
        <dbReference type="EMBL" id="SFV67169.1"/>
    </source>
</evidence>
<protein>
    <submittedName>
        <fullName evidence="7">Cytochrome c5</fullName>
    </submittedName>
</protein>
<dbReference type="Pfam" id="PF13442">
    <property type="entry name" value="Cytochrome_CBB3"/>
    <property type="match status" value="1"/>
</dbReference>
<dbReference type="AlphaFoldDB" id="A0A1W1CN24"/>
<dbReference type="PROSITE" id="PS51007">
    <property type="entry name" value="CYTC"/>
    <property type="match status" value="1"/>
</dbReference>
<sequence length="154" mass="16480">MKKNSTNFGLSLLVIFIVLLVIILLKNLFGGIAEHSYQTHKSTLAERIKPIGSVYQEGDIDVTKIAKAKPKATKARSGKAIYSSVCKTCHSIGVAGAPKFGNKSDWAPRIKRGIKALLTTAINGKGAMPPRGTCGDCSDAELELAVKYMTSNSK</sequence>
<keyword evidence="4" id="KW-0249">Electron transport</keyword>
<organism evidence="7">
    <name type="scientific">hydrothermal vent metagenome</name>
    <dbReference type="NCBI Taxonomy" id="652676"/>
    <lineage>
        <taxon>unclassified sequences</taxon>
        <taxon>metagenomes</taxon>
        <taxon>ecological metagenomes</taxon>
    </lineage>
</organism>
<keyword evidence="5" id="KW-0408">Iron</keyword>
<dbReference type="PANTHER" id="PTHR40942:SF4">
    <property type="entry name" value="CYTOCHROME C5"/>
    <property type="match status" value="1"/>
</dbReference>
<evidence type="ECO:0000256" key="3">
    <source>
        <dbReference type="ARBA" id="ARBA00022723"/>
    </source>
</evidence>
<dbReference type="SUPFAM" id="SSF46626">
    <property type="entry name" value="Cytochrome c"/>
    <property type="match status" value="1"/>
</dbReference>
<evidence type="ECO:0000256" key="2">
    <source>
        <dbReference type="ARBA" id="ARBA00022617"/>
    </source>
</evidence>
<dbReference type="Gene3D" id="1.10.760.10">
    <property type="entry name" value="Cytochrome c-like domain"/>
    <property type="match status" value="1"/>
</dbReference>
<feature type="domain" description="Cytochrome c" evidence="6">
    <location>
        <begin position="73"/>
        <end position="153"/>
    </location>
</feature>
<accession>A0A1W1CN24</accession>
<keyword evidence="1" id="KW-0813">Transport</keyword>
<gene>
    <name evidence="7" type="ORF">MNB_SUP05-5-886</name>
</gene>
<dbReference type="GO" id="GO:0020037">
    <property type="term" value="F:heme binding"/>
    <property type="evidence" value="ECO:0007669"/>
    <property type="project" value="InterPro"/>
</dbReference>
<evidence type="ECO:0000259" key="6">
    <source>
        <dbReference type="PROSITE" id="PS51007"/>
    </source>
</evidence>
<keyword evidence="3" id="KW-0479">Metal-binding</keyword>
<dbReference type="InterPro" id="IPR009056">
    <property type="entry name" value="Cyt_c-like_dom"/>
</dbReference>
<dbReference type="InterPro" id="IPR036909">
    <property type="entry name" value="Cyt_c-like_dom_sf"/>
</dbReference>
<dbReference type="PANTHER" id="PTHR40942">
    <property type="match status" value="1"/>
</dbReference>
<name>A0A1W1CN24_9ZZZZ</name>
<evidence type="ECO:0000256" key="5">
    <source>
        <dbReference type="ARBA" id="ARBA00023004"/>
    </source>
</evidence>
<keyword evidence="2" id="KW-0349">Heme</keyword>
<dbReference type="PRINTS" id="PR00607">
    <property type="entry name" value="CYTCHROMECIE"/>
</dbReference>
<dbReference type="InterPro" id="IPR002323">
    <property type="entry name" value="Cyt_CIE"/>
</dbReference>
<proteinExistence type="predicted"/>
<reference evidence="7" key="1">
    <citation type="submission" date="2016-10" db="EMBL/GenBank/DDBJ databases">
        <authorList>
            <person name="de Groot N.N."/>
        </authorList>
    </citation>
    <scope>NUCLEOTIDE SEQUENCE</scope>
</reference>